<dbReference type="Proteomes" id="UP000267524">
    <property type="component" value="Unassembled WGS sequence"/>
</dbReference>
<dbReference type="GO" id="GO:0046872">
    <property type="term" value="F:metal ion binding"/>
    <property type="evidence" value="ECO:0007669"/>
    <property type="project" value="InterPro"/>
</dbReference>
<gene>
    <name evidence="3" type="ORF">D1632_07005</name>
</gene>
<keyword evidence="4" id="KW-1185">Reference proteome</keyword>
<dbReference type="Gene3D" id="3.40.720.10">
    <property type="entry name" value="Alkaline Phosphatase, subunit A"/>
    <property type="match status" value="1"/>
</dbReference>
<dbReference type="RefSeq" id="WP_122546505.1">
    <property type="nucleotide sequence ID" value="NZ_QWIV01000013.1"/>
</dbReference>
<evidence type="ECO:0000313" key="3">
    <source>
        <dbReference type="EMBL" id="RMZ59384.1"/>
    </source>
</evidence>
<dbReference type="Pfam" id="PF01676">
    <property type="entry name" value="Metalloenzyme"/>
    <property type="match status" value="1"/>
</dbReference>
<dbReference type="GO" id="GO:0003824">
    <property type="term" value="F:catalytic activity"/>
    <property type="evidence" value="ECO:0007669"/>
    <property type="project" value="InterPro"/>
</dbReference>
<protein>
    <submittedName>
        <fullName evidence="3">Sulfatase</fullName>
    </submittedName>
</protein>
<evidence type="ECO:0000256" key="1">
    <source>
        <dbReference type="SAM" id="SignalP"/>
    </source>
</evidence>
<dbReference type="EMBL" id="QWIV01000013">
    <property type="protein sequence ID" value="RMZ59384.1"/>
    <property type="molecule type" value="Genomic_DNA"/>
</dbReference>
<organism evidence="3 4">
    <name type="scientific">Chryseobacterium nematophagum</name>
    <dbReference type="NCBI Taxonomy" id="2305228"/>
    <lineage>
        <taxon>Bacteria</taxon>
        <taxon>Pseudomonadati</taxon>
        <taxon>Bacteroidota</taxon>
        <taxon>Flavobacteriia</taxon>
        <taxon>Flavobacteriales</taxon>
        <taxon>Weeksellaceae</taxon>
        <taxon>Chryseobacterium group</taxon>
        <taxon>Chryseobacterium</taxon>
    </lineage>
</organism>
<dbReference type="InterPro" id="IPR006124">
    <property type="entry name" value="Metalloenzyme"/>
</dbReference>
<sequence length="319" mass="35755">MTKNALLLSLMSLFLLFSCNSSDLDISSPTTPDKYQTKNVVLLVVDGPRISETWESANQENIPNRMNLLKKGVFISNFKNKGITFTNSGHSALCSGVYEDIQNDGTELPGYPSMMQQWLKFTGVDKTKAWLIMSKDKLEVLNNCKLDLWKNKFQPSVDCGINGNGSGFREDAVTVLNAKKIMKKYSPNMIVMNLKDVDVNGHAENWDGYLQAIKKTDASIKEIWDYIQSLPQYKDKTTLIVSNDHGRHLDGNEEGFSQHGDNCAGCRHIEFFAIGPDFKTNTVISTGDYEQIDVPSTIAELLQFPLQYGNGKVIKSIFK</sequence>
<evidence type="ECO:0000313" key="4">
    <source>
        <dbReference type="Proteomes" id="UP000267524"/>
    </source>
</evidence>
<dbReference type="InterPro" id="IPR017850">
    <property type="entry name" value="Alkaline_phosphatase_core_sf"/>
</dbReference>
<evidence type="ECO:0000259" key="2">
    <source>
        <dbReference type="Pfam" id="PF01676"/>
    </source>
</evidence>
<accession>A0A3M7LBF3</accession>
<dbReference type="PROSITE" id="PS51257">
    <property type="entry name" value="PROKAR_LIPOPROTEIN"/>
    <property type="match status" value="1"/>
</dbReference>
<reference evidence="3 4" key="1">
    <citation type="submission" date="2018-08" db="EMBL/GenBank/DDBJ databases">
        <title>Chryseobacterium nematophagum: a novel matrix digesting pathogen of nematodes.</title>
        <authorList>
            <person name="Page A."/>
            <person name="Roberts M."/>
            <person name="Felix M.-A."/>
            <person name="Weir W."/>
        </authorList>
    </citation>
    <scope>NUCLEOTIDE SEQUENCE [LARGE SCALE GENOMIC DNA]</scope>
    <source>
        <strain evidence="3 4">JUb275</strain>
    </source>
</reference>
<feature type="chain" id="PRO_5018078977" evidence="1">
    <location>
        <begin position="24"/>
        <end position="319"/>
    </location>
</feature>
<feature type="domain" description="Metalloenzyme" evidence="2">
    <location>
        <begin position="177"/>
        <end position="252"/>
    </location>
</feature>
<feature type="signal peptide" evidence="1">
    <location>
        <begin position="1"/>
        <end position="23"/>
    </location>
</feature>
<dbReference type="SUPFAM" id="SSF53649">
    <property type="entry name" value="Alkaline phosphatase-like"/>
    <property type="match status" value="1"/>
</dbReference>
<keyword evidence="1" id="KW-0732">Signal</keyword>
<name>A0A3M7LBF3_9FLAO</name>
<proteinExistence type="predicted"/>
<dbReference type="AlphaFoldDB" id="A0A3M7LBF3"/>
<comment type="caution">
    <text evidence="3">The sequence shown here is derived from an EMBL/GenBank/DDBJ whole genome shotgun (WGS) entry which is preliminary data.</text>
</comment>